<reference evidence="3 4" key="1">
    <citation type="submission" date="2019-06" db="EMBL/GenBank/DDBJ databases">
        <authorList>
            <person name="Lee I."/>
            <person name="Jang G.I."/>
            <person name="Hwang C.Y."/>
        </authorList>
    </citation>
    <scope>NUCLEOTIDE SEQUENCE [LARGE SCALE GENOMIC DNA]</scope>
    <source>
        <strain evidence="3 4">PAMC 28131</strain>
    </source>
</reference>
<gene>
    <name evidence="3" type="ORF">FJQ54_08805</name>
</gene>
<keyword evidence="3" id="KW-0808">Transferase</keyword>
<dbReference type="Proteomes" id="UP000319897">
    <property type="component" value="Unassembled WGS sequence"/>
</dbReference>
<dbReference type="Gene3D" id="3.90.550.10">
    <property type="entry name" value="Spore Coat Polysaccharide Biosynthesis Protein SpsA, Chain A"/>
    <property type="match status" value="1"/>
</dbReference>
<organism evidence="3 4">
    <name type="scientific">Sandaracinobacter neustonicus</name>
    <dbReference type="NCBI Taxonomy" id="1715348"/>
    <lineage>
        <taxon>Bacteria</taxon>
        <taxon>Pseudomonadati</taxon>
        <taxon>Pseudomonadota</taxon>
        <taxon>Alphaproteobacteria</taxon>
        <taxon>Sphingomonadales</taxon>
        <taxon>Sphingosinicellaceae</taxon>
        <taxon>Sandaracinobacter</taxon>
    </lineage>
</organism>
<feature type="transmembrane region" description="Helical" evidence="2">
    <location>
        <begin position="12"/>
        <end position="28"/>
    </location>
</feature>
<dbReference type="InterPro" id="IPR029044">
    <property type="entry name" value="Nucleotide-diphossugar_trans"/>
</dbReference>
<feature type="region of interest" description="Disordered" evidence="1">
    <location>
        <begin position="454"/>
        <end position="476"/>
    </location>
</feature>
<keyword evidence="2" id="KW-0812">Transmembrane</keyword>
<evidence type="ECO:0000313" key="4">
    <source>
        <dbReference type="Proteomes" id="UP000319897"/>
    </source>
</evidence>
<evidence type="ECO:0000256" key="1">
    <source>
        <dbReference type="SAM" id="MobiDB-lite"/>
    </source>
</evidence>
<keyword evidence="2" id="KW-0472">Membrane</keyword>
<dbReference type="EMBL" id="VFSU01000024">
    <property type="protein sequence ID" value="TPE60993.1"/>
    <property type="molecule type" value="Genomic_DNA"/>
</dbReference>
<dbReference type="SUPFAM" id="SSF53448">
    <property type="entry name" value="Nucleotide-diphospho-sugar transferases"/>
    <property type="match status" value="1"/>
</dbReference>
<proteinExistence type="predicted"/>
<keyword evidence="2" id="KW-1133">Transmembrane helix</keyword>
<dbReference type="AlphaFoldDB" id="A0A501XL24"/>
<protein>
    <submittedName>
        <fullName evidence="3">Glycosyl transferase family protein</fullName>
    </submittedName>
</protein>
<keyword evidence="4" id="KW-1185">Reference proteome</keyword>
<comment type="caution">
    <text evidence="3">The sequence shown here is derived from an EMBL/GenBank/DDBJ whole genome shotgun (WGS) entry which is preliminary data.</text>
</comment>
<feature type="transmembrane region" description="Helical" evidence="2">
    <location>
        <begin position="388"/>
        <end position="407"/>
    </location>
</feature>
<sequence>MASGGRPNCLGRWPLIELVPVLAILAILTRELLWLTACGIFLSSLDDIAVDLLWLGGFAFRRERPLPPLPPEPGRFALIVPAWDESAVIGAMVGRLCQTIQNPRLRIFVGVYPNDPATLAAVQAVGDDRVQAVITSRAGPTTKADCLNHLWRGVLAHEARTGQRFKAVVLHDAEDVVDPASLDLYDRCIPALAMVQVPVLPIQDPETRWVSGHYCDEFAQAHAKDMMVRGLLGAPVPSAGVGTAIERDVLARLAGPGNAPFDAASLTEDYEMGTRVHRLGLKGRMVRAHVGGRLVATRAYFPATIDTAVRQKSRWLTGIALSGWDRLGWDGGLATRWMLARDRKGLFTAAIAMLGYAVAVLVLLQLALRAWVSARAGVPLPPLIVDAHSILPGFLMLNAVLLGWRLVMRAGFTGAAYGWREGLFAMPRAVLANAINFLAAIKAVTRYRQALGSGAPPEWGKTEHRFPDAGVETANG</sequence>
<dbReference type="Pfam" id="PF13641">
    <property type="entry name" value="Glyco_tranf_2_3"/>
    <property type="match status" value="1"/>
</dbReference>
<dbReference type="OrthoDB" id="5294733at2"/>
<evidence type="ECO:0000256" key="2">
    <source>
        <dbReference type="SAM" id="Phobius"/>
    </source>
</evidence>
<dbReference type="NCBIfam" id="NF011307">
    <property type="entry name" value="PRK14716.1-5"/>
    <property type="match status" value="1"/>
</dbReference>
<evidence type="ECO:0000313" key="3">
    <source>
        <dbReference type="EMBL" id="TPE60993.1"/>
    </source>
</evidence>
<accession>A0A501XL24</accession>
<name>A0A501XL24_9SPHN</name>
<feature type="transmembrane region" description="Helical" evidence="2">
    <location>
        <begin position="346"/>
        <end position="368"/>
    </location>
</feature>
<dbReference type="GO" id="GO:0016740">
    <property type="term" value="F:transferase activity"/>
    <property type="evidence" value="ECO:0007669"/>
    <property type="project" value="UniProtKB-KW"/>
</dbReference>